<reference evidence="6 7" key="1">
    <citation type="submission" date="2019-08" db="EMBL/GenBank/DDBJ databases">
        <title>In-depth cultivation of the pig gut microbiome towards novel bacterial diversity and tailored functional studies.</title>
        <authorList>
            <person name="Wylensek D."/>
            <person name="Hitch T.C.A."/>
            <person name="Clavel T."/>
        </authorList>
    </citation>
    <scope>NUCLEOTIDE SEQUENCE [LARGE SCALE GENOMIC DNA]</scope>
    <source>
        <strain evidence="6 7">68-1-5</strain>
    </source>
</reference>
<dbReference type="SUPFAM" id="SSF52218">
    <property type="entry name" value="Flavoproteins"/>
    <property type="match status" value="1"/>
</dbReference>
<evidence type="ECO:0000256" key="2">
    <source>
        <dbReference type="ARBA" id="ARBA00007121"/>
    </source>
</evidence>
<protein>
    <submittedName>
        <fullName evidence="6">FprA family A-type flavoprotein</fullName>
    </submittedName>
</protein>
<dbReference type="GO" id="GO:0009055">
    <property type="term" value="F:electron transfer activity"/>
    <property type="evidence" value="ECO:0007669"/>
    <property type="project" value="InterPro"/>
</dbReference>
<dbReference type="InterPro" id="IPR016440">
    <property type="entry name" value="Rubredoxin-O_OxRdtase"/>
</dbReference>
<gene>
    <name evidence="6" type="ORF">FYJ34_03615</name>
</gene>
<dbReference type="GO" id="GO:0046872">
    <property type="term" value="F:metal ion binding"/>
    <property type="evidence" value="ECO:0007669"/>
    <property type="project" value="InterPro"/>
</dbReference>
<evidence type="ECO:0000313" key="7">
    <source>
        <dbReference type="Proteomes" id="UP000434409"/>
    </source>
</evidence>
<dbReference type="PIRSF" id="PIRSF005243">
    <property type="entry name" value="ROO"/>
    <property type="match status" value="1"/>
</dbReference>
<dbReference type="InterPro" id="IPR045761">
    <property type="entry name" value="ODP_dom"/>
</dbReference>
<dbReference type="InterPro" id="IPR008254">
    <property type="entry name" value="Flavodoxin/NO_synth"/>
</dbReference>
<organism evidence="6 7">
    <name type="scientific">Suipraeoptans intestinalis</name>
    <dbReference type="NCBI Taxonomy" id="2606628"/>
    <lineage>
        <taxon>Bacteria</taxon>
        <taxon>Bacillati</taxon>
        <taxon>Bacillota</taxon>
        <taxon>Clostridia</taxon>
        <taxon>Lachnospirales</taxon>
        <taxon>Lachnospiraceae</taxon>
        <taxon>Suipraeoptans</taxon>
    </lineage>
</organism>
<comment type="similarity">
    <text evidence="2">In the N-terminal section; belongs to the zinc metallo-hydrolase group 3 family.</text>
</comment>
<comment type="cofactor">
    <cofactor evidence="1">
        <name>Fe cation</name>
        <dbReference type="ChEBI" id="CHEBI:24875"/>
    </cofactor>
</comment>
<dbReference type="InterPro" id="IPR029039">
    <property type="entry name" value="Flavoprotein-like_sf"/>
</dbReference>
<name>A0A6N7US55_9FIRM</name>
<dbReference type="Pfam" id="PF19583">
    <property type="entry name" value="ODP"/>
    <property type="match status" value="1"/>
</dbReference>
<dbReference type="PANTHER" id="PTHR32145:SF20">
    <property type="entry name" value="FLAVOPROTEIN"/>
    <property type="match status" value="1"/>
</dbReference>
<dbReference type="PANTHER" id="PTHR32145">
    <property type="entry name" value="DIFLAVIN FLAVOPROTEIN A 2-RELATED"/>
    <property type="match status" value="1"/>
</dbReference>
<dbReference type="GO" id="GO:0016651">
    <property type="term" value="F:oxidoreductase activity, acting on NAD(P)H"/>
    <property type="evidence" value="ECO:0007669"/>
    <property type="project" value="UniProtKB-ARBA"/>
</dbReference>
<dbReference type="SUPFAM" id="SSF56281">
    <property type="entry name" value="Metallo-hydrolase/oxidoreductase"/>
    <property type="match status" value="1"/>
</dbReference>
<dbReference type="AlphaFoldDB" id="A0A6N7US55"/>
<dbReference type="EMBL" id="VULY01000018">
    <property type="protein sequence ID" value="MSR93378.1"/>
    <property type="molecule type" value="Genomic_DNA"/>
</dbReference>
<evidence type="ECO:0000256" key="3">
    <source>
        <dbReference type="ARBA" id="ARBA00022448"/>
    </source>
</evidence>
<evidence type="ECO:0000256" key="4">
    <source>
        <dbReference type="ARBA" id="ARBA00022982"/>
    </source>
</evidence>
<keyword evidence="3" id="KW-0813">Transport</keyword>
<dbReference type="Proteomes" id="UP000434409">
    <property type="component" value="Unassembled WGS sequence"/>
</dbReference>
<dbReference type="PROSITE" id="PS50902">
    <property type="entry name" value="FLAVODOXIN_LIKE"/>
    <property type="match status" value="1"/>
</dbReference>
<dbReference type="InterPro" id="IPR036866">
    <property type="entry name" value="RibonucZ/Hydroxyglut_hydro"/>
</dbReference>
<dbReference type="CDD" id="cd07709">
    <property type="entry name" value="flavodiiron_proteins_MBL-fold"/>
    <property type="match status" value="1"/>
</dbReference>
<keyword evidence="4" id="KW-0249">Electron transport</keyword>
<dbReference type="SMART" id="SM00849">
    <property type="entry name" value="Lactamase_B"/>
    <property type="match status" value="1"/>
</dbReference>
<dbReference type="GO" id="GO:0010181">
    <property type="term" value="F:FMN binding"/>
    <property type="evidence" value="ECO:0007669"/>
    <property type="project" value="InterPro"/>
</dbReference>
<feature type="domain" description="Flavodoxin-like" evidence="5">
    <location>
        <begin position="256"/>
        <end position="396"/>
    </location>
</feature>
<comment type="caution">
    <text evidence="6">The sequence shown here is derived from an EMBL/GenBank/DDBJ whole genome shotgun (WGS) entry which is preliminary data.</text>
</comment>
<evidence type="ECO:0000313" key="6">
    <source>
        <dbReference type="EMBL" id="MSR93378.1"/>
    </source>
</evidence>
<evidence type="ECO:0000259" key="5">
    <source>
        <dbReference type="PROSITE" id="PS50902"/>
    </source>
</evidence>
<dbReference type="RefSeq" id="WP_154476331.1">
    <property type="nucleotide sequence ID" value="NZ_JAQYBV010000068.1"/>
</dbReference>
<evidence type="ECO:0000256" key="1">
    <source>
        <dbReference type="ARBA" id="ARBA00001962"/>
    </source>
</evidence>
<dbReference type="InterPro" id="IPR051285">
    <property type="entry name" value="NADH_oxidoreductase_modular"/>
</dbReference>
<dbReference type="Gene3D" id="3.60.15.10">
    <property type="entry name" value="Ribonuclease Z/Hydroxyacylglutathione hydrolase-like"/>
    <property type="match status" value="1"/>
</dbReference>
<keyword evidence="7" id="KW-1185">Reference proteome</keyword>
<sequence length="401" mass="45491">MQSTRKITEDIVWVGSSDRRLERFENLFPIPRGIAYNAYFIEDEKTVLMDTVDESVARQLYENVDYLLDGRQLDYLVVNHVEPDHCAGIVEFLSRFPDMKVVGTAKAIQIIGQFYEADMTERAVAVKEGEELSLGKHTLRFYMAPMVHWPEVMMTYDVTDKTLFSADAFGAFGAFSGSIFNDEIRFERDWLDDARRYYANIVGKYGIQVQNVLKKVALLEVEKICPLHGPIWRSNLDWFIEKYQAWSSYRPEEKGVVLIYGSVYGNTERAVDALAVRLADAGVSNLAVYDVSSTHVSELISEIFRCSHVVLASATYNAGMFPPMENLLTDMKALAVKNRKVVLIENGSWALSAGKGMAKELEEMKEMTVLGEMLSLKSVLPRQREEELNQVVDQIVKSLAE</sequence>
<accession>A0A6N7US55</accession>
<dbReference type="Gene3D" id="3.40.50.360">
    <property type="match status" value="1"/>
</dbReference>
<proteinExistence type="inferred from homology"/>
<dbReference type="InterPro" id="IPR001279">
    <property type="entry name" value="Metallo-B-lactamas"/>
</dbReference>